<dbReference type="GO" id="GO:0031515">
    <property type="term" value="C:tRNA (m1A) methyltransferase complex"/>
    <property type="evidence" value="ECO:0007669"/>
    <property type="project" value="InterPro"/>
</dbReference>
<dbReference type="SUPFAM" id="SSF53335">
    <property type="entry name" value="S-adenosyl-L-methionine-dependent methyltransferases"/>
    <property type="match status" value="1"/>
</dbReference>
<dbReference type="GO" id="GO:0030488">
    <property type="term" value="P:tRNA methylation"/>
    <property type="evidence" value="ECO:0007669"/>
    <property type="project" value="InterPro"/>
</dbReference>
<keyword evidence="5" id="KW-0539">Nucleus</keyword>
<keyword evidence="9" id="KW-1185">Reference proteome</keyword>
<evidence type="ECO:0000256" key="1">
    <source>
        <dbReference type="ARBA" id="ARBA00004123"/>
    </source>
</evidence>
<evidence type="ECO:0000313" key="8">
    <source>
        <dbReference type="EMBL" id="CAJ0578278.1"/>
    </source>
</evidence>
<dbReference type="Pfam" id="PF04189">
    <property type="entry name" value="Gcd10p"/>
    <property type="match status" value="1"/>
</dbReference>
<feature type="compositionally biased region" description="Basic and acidic residues" evidence="7">
    <location>
        <begin position="284"/>
        <end position="295"/>
    </location>
</feature>
<dbReference type="GO" id="GO:0005634">
    <property type="term" value="C:nucleus"/>
    <property type="evidence" value="ECO:0007669"/>
    <property type="project" value="UniProtKB-SubCell"/>
</dbReference>
<dbReference type="EMBL" id="CATQJA010002653">
    <property type="protein sequence ID" value="CAJ0578278.1"/>
    <property type="molecule type" value="Genomic_DNA"/>
</dbReference>
<dbReference type="InterPro" id="IPR029063">
    <property type="entry name" value="SAM-dependent_MTases_sf"/>
</dbReference>
<evidence type="ECO:0000256" key="4">
    <source>
        <dbReference type="ARBA" id="ARBA00022694"/>
    </source>
</evidence>
<reference evidence="8" key="1">
    <citation type="submission" date="2023-06" db="EMBL/GenBank/DDBJ databases">
        <authorList>
            <person name="Delattre M."/>
        </authorList>
    </citation>
    <scope>NUCLEOTIDE SEQUENCE</scope>
    <source>
        <strain evidence="8">AF72</strain>
    </source>
</reference>
<comment type="subcellular location">
    <subcellularLocation>
        <location evidence="1">Nucleus</location>
    </subcellularLocation>
</comment>
<evidence type="ECO:0000256" key="5">
    <source>
        <dbReference type="ARBA" id="ARBA00023242"/>
    </source>
</evidence>
<evidence type="ECO:0000256" key="7">
    <source>
        <dbReference type="SAM" id="MobiDB-lite"/>
    </source>
</evidence>
<dbReference type="AlphaFoldDB" id="A0AA36CZK6"/>
<comment type="caution">
    <text evidence="8">The sequence shown here is derived from an EMBL/GenBank/DDBJ whole genome shotgun (WGS) entry which is preliminary data.</text>
</comment>
<keyword evidence="4" id="KW-0819">tRNA processing</keyword>
<dbReference type="Proteomes" id="UP001177023">
    <property type="component" value="Unassembled WGS sequence"/>
</dbReference>
<dbReference type="InterPro" id="IPR017423">
    <property type="entry name" value="TRM6"/>
</dbReference>
<accession>A0AA36CZK6</accession>
<gene>
    <name evidence="8" type="ORF">MSPICULIGERA_LOCUS16537</name>
</gene>
<evidence type="ECO:0000256" key="3">
    <source>
        <dbReference type="ARBA" id="ARBA00021704"/>
    </source>
</evidence>
<name>A0AA36CZK6_9BILA</name>
<sequence>MAELNLPNINPGIIQEGTYALISKVSGDVIRTIKIMTNQTIQIERLRVQANDLVGAPYGLFSINTGNAAPISVAQLQREGESINLDIQFAEPEPSVDSAPIAPSSDQLALNEAQARQRYTEEEISEMKMAGTSSTDLVNKLIEGSSTFQNRTEHAKGKYIEKKRKKHSDRILVLRPTVRLLCESYYKKDPERVANLRWDQLGHVLQLAGIHAGKRVALFDQVCGIGTTAILERLGGRGSLVHLHRGMQAQGMPCVQAMNFSEQSMLTLQTLRIDTLLNDGVPSEERYVRDQPPREPEEELSEEKQALNVISAERRAERAAAQKLAWQILQNGVDSIIIFTKTLDPINALEYLYGYLRPAGTIVVYGPVLQPIIATHNWLRTKNAVNVQMQDQMYRMHQVLPQRTHPLMSQMVLGGFIVSAIKVIYDEHHLKS</sequence>
<feature type="non-terminal residue" evidence="8">
    <location>
        <position position="432"/>
    </location>
</feature>
<proteinExistence type="inferred from homology"/>
<evidence type="ECO:0000256" key="2">
    <source>
        <dbReference type="ARBA" id="ARBA00008320"/>
    </source>
</evidence>
<protein>
    <recommendedName>
        <fullName evidence="3">tRNA (adenine(58)-N(1))-methyltransferase non-catalytic subunit TRM6</fullName>
    </recommendedName>
    <alternativeName>
        <fullName evidence="6">tRNA(m1A58)-methyltransferase subunit TRM6</fullName>
    </alternativeName>
</protein>
<dbReference type="PANTHER" id="PTHR12945:SF0">
    <property type="entry name" value="TRNA (ADENINE(58)-N(1))-METHYLTRANSFERASE NON-CATALYTIC SUBUNIT TRM6"/>
    <property type="match status" value="1"/>
</dbReference>
<comment type="similarity">
    <text evidence="2">Belongs to the TRM6/GCD10 family.</text>
</comment>
<dbReference type="PANTHER" id="PTHR12945">
    <property type="entry name" value="TRANSLATION INITIATION FACTOR EIF3-RELATED"/>
    <property type="match status" value="1"/>
</dbReference>
<dbReference type="Gene3D" id="3.40.50.150">
    <property type="entry name" value="Vaccinia Virus protein VP39"/>
    <property type="match status" value="1"/>
</dbReference>
<evidence type="ECO:0000256" key="6">
    <source>
        <dbReference type="ARBA" id="ARBA00032319"/>
    </source>
</evidence>
<feature type="region of interest" description="Disordered" evidence="7">
    <location>
        <begin position="284"/>
        <end position="304"/>
    </location>
</feature>
<evidence type="ECO:0000313" key="9">
    <source>
        <dbReference type="Proteomes" id="UP001177023"/>
    </source>
</evidence>
<organism evidence="8 9">
    <name type="scientific">Mesorhabditis spiculigera</name>
    <dbReference type="NCBI Taxonomy" id="96644"/>
    <lineage>
        <taxon>Eukaryota</taxon>
        <taxon>Metazoa</taxon>
        <taxon>Ecdysozoa</taxon>
        <taxon>Nematoda</taxon>
        <taxon>Chromadorea</taxon>
        <taxon>Rhabditida</taxon>
        <taxon>Rhabditina</taxon>
        <taxon>Rhabditomorpha</taxon>
        <taxon>Rhabditoidea</taxon>
        <taxon>Rhabditidae</taxon>
        <taxon>Mesorhabditinae</taxon>
        <taxon>Mesorhabditis</taxon>
    </lineage>
</organism>